<gene>
    <name evidence="1" type="ORF">HK105_205483</name>
</gene>
<dbReference type="EMBL" id="JADGIZ020000028">
    <property type="protein sequence ID" value="KAL2914940.1"/>
    <property type="molecule type" value="Genomic_DNA"/>
</dbReference>
<evidence type="ECO:0000313" key="2">
    <source>
        <dbReference type="Proteomes" id="UP001527925"/>
    </source>
</evidence>
<comment type="caution">
    <text evidence="1">The sequence shown here is derived from an EMBL/GenBank/DDBJ whole genome shotgun (WGS) entry which is preliminary data.</text>
</comment>
<keyword evidence="2" id="KW-1185">Reference proteome</keyword>
<organism evidence="1 2">
    <name type="scientific">Polyrhizophydium stewartii</name>
    <dbReference type="NCBI Taxonomy" id="2732419"/>
    <lineage>
        <taxon>Eukaryota</taxon>
        <taxon>Fungi</taxon>
        <taxon>Fungi incertae sedis</taxon>
        <taxon>Chytridiomycota</taxon>
        <taxon>Chytridiomycota incertae sedis</taxon>
        <taxon>Chytridiomycetes</taxon>
        <taxon>Rhizophydiales</taxon>
        <taxon>Rhizophydiales incertae sedis</taxon>
        <taxon>Polyrhizophydium</taxon>
    </lineage>
</organism>
<protein>
    <submittedName>
        <fullName evidence="1">Uncharacterized protein</fullName>
    </submittedName>
</protein>
<dbReference type="Proteomes" id="UP001527925">
    <property type="component" value="Unassembled WGS sequence"/>
</dbReference>
<evidence type="ECO:0000313" key="1">
    <source>
        <dbReference type="EMBL" id="KAL2914940.1"/>
    </source>
</evidence>
<reference evidence="1 2" key="1">
    <citation type="submission" date="2023-09" db="EMBL/GenBank/DDBJ databases">
        <title>Pangenome analysis of Batrachochytrium dendrobatidis and related Chytrids.</title>
        <authorList>
            <person name="Yacoub M.N."/>
            <person name="Stajich J.E."/>
            <person name="James T.Y."/>
        </authorList>
    </citation>
    <scope>NUCLEOTIDE SEQUENCE [LARGE SCALE GENOMIC DNA]</scope>
    <source>
        <strain evidence="1 2">JEL0888</strain>
    </source>
</reference>
<proteinExistence type="predicted"/>
<accession>A0ABR4N619</accession>
<sequence>MTLSAVSDPANTSFEGCQEFDDEEDGEFCDTIAKVARAFQTTPWLIGKANEIDNVESASLEGRRFLVIPSASTFQDPIWDIDQERHELCRNFLILIRDDDFGLAHMYLGRCNYNLPAAIENYYYDLC</sequence>
<name>A0ABR4N619_9FUNG</name>